<keyword evidence="6" id="KW-1185">Reference proteome</keyword>
<evidence type="ECO:0000256" key="3">
    <source>
        <dbReference type="ARBA" id="ARBA00023163"/>
    </source>
</evidence>
<keyword evidence="3" id="KW-0804">Transcription</keyword>
<dbReference type="SUPFAM" id="SSF48008">
    <property type="entry name" value="GntR ligand-binding domain-like"/>
    <property type="match status" value="1"/>
</dbReference>
<dbReference type="EMBL" id="FQUH01000027">
    <property type="protein sequence ID" value="SHG08943.1"/>
    <property type="molecule type" value="Genomic_DNA"/>
</dbReference>
<accession>A0A1M5GYW6</accession>
<dbReference type="SMART" id="SM00895">
    <property type="entry name" value="FCD"/>
    <property type="match status" value="1"/>
</dbReference>
<dbReference type="SUPFAM" id="SSF46785">
    <property type="entry name" value="Winged helix' DNA-binding domain"/>
    <property type="match status" value="1"/>
</dbReference>
<dbReference type="Proteomes" id="UP000184159">
    <property type="component" value="Unassembled WGS sequence"/>
</dbReference>
<evidence type="ECO:0000259" key="4">
    <source>
        <dbReference type="PROSITE" id="PS50949"/>
    </source>
</evidence>
<dbReference type="InterPro" id="IPR000524">
    <property type="entry name" value="Tscrpt_reg_HTH_GntR"/>
</dbReference>
<protein>
    <submittedName>
        <fullName evidence="5">GntR family transcriptional regulator, uxuAB operon transcriptional repressor</fullName>
    </submittedName>
</protein>
<proteinExistence type="predicted"/>
<evidence type="ECO:0000313" key="5">
    <source>
        <dbReference type="EMBL" id="SHG08943.1"/>
    </source>
</evidence>
<dbReference type="PANTHER" id="PTHR43537:SF5">
    <property type="entry name" value="UXU OPERON TRANSCRIPTIONAL REGULATOR"/>
    <property type="match status" value="1"/>
</dbReference>
<dbReference type="SMART" id="SM00345">
    <property type="entry name" value="HTH_GNTR"/>
    <property type="match status" value="1"/>
</dbReference>
<evidence type="ECO:0000313" key="6">
    <source>
        <dbReference type="Proteomes" id="UP000184159"/>
    </source>
</evidence>
<dbReference type="Pfam" id="PF00392">
    <property type="entry name" value="GntR"/>
    <property type="match status" value="1"/>
</dbReference>
<dbReference type="InterPro" id="IPR008920">
    <property type="entry name" value="TF_FadR/GntR_C"/>
</dbReference>
<dbReference type="AlphaFoldDB" id="A0A1M5GYW6"/>
<dbReference type="InterPro" id="IPR036388">
    <property type="entry name" value="WH-like_DNA-bd_sf"/>
</dbReference>
<dbReference type="PRINTS" id="PR00035">
    <property type="entry name" value="HTHGNTR"/>
</dbReference>
<dbReference type="Gene3D" id="1.10.10.10">
    <property type="entry name" value="Winged helix-like DNA-binding domain superfamily/Winged helix DNA-binding domain"/>
    <property type="match status" value="1"/>
</dbReference>
<gene>
    <name evidence="5" type="ORF">SAMN02745781_03948</name>
</gene>
<dbReference type="GO" id="GO:0003677">
    <property type="term" value="F:DNA binding"/>
    <property type="evidence" value="ECO:0007669"/>
    <property type="project" value="UniProtKB-KW"/>
</dbReference>
<name>A0A1M5GYW6_VIBGA</name>
<dbReference type="CDD" id="cd07377">
    <property type="entry name" value="WHTH_GntR"/>
    <property type="match status" value="1"/>
</dbReference>
<sequence>MSVSERLYIKVATDILQQIQNGSIQVGKRIPPERKLSDDMGVSRTVIREAMVYLELLGVAEIRKGSGVYVIRDEPLHLPTDLPDITPYEVTEARRAVESQLAAIAAEKASDQLIDELEQCLILMEAAKRFSRPDLRKSASVDADMQFHALVAQASGNPMLIKFHKELMQNHMGGKMWERLNIMAGEPAERGIWADDHRRVFEAIKARDPQRAFKAMEQHLDNVICEIT</sequence>
<dbReference type="PROSITE" id="PS50949">
    <property type="entry name" value="HTH_GNTR"/>
    <property type="match status" value="1"/>
</dbReference>
<dbReference type="GO" id="GO:0003700">
    <property type="term" value="F:DNA-binding transcription factor activity"/>
    <property type="evidence" value="ECO:0007669"/>
    <property type="project" value="InterPro"/>
</dbReference>
<feature type="domain" description="HTH gntR-type" evidence="4">
    <location>
        <begin position="5"/>
        <end position="73"/>
    </location>
</feature>
<evidence type="ECO:0000256" key="1">
    <source>
        <dbReference type="ARBA" id="ARBA00023015"/>
    </source>
</evidence>
<keyword evidence="1" id="KW-0805">Transcription regulation</keyword>
<dbReference type="InterPro" id="IPR036390">
    <property type="entry name" value="WH_DNA-bd_sf"/>
</dbReference>
<dbReference type="RefSeq" id="WP_159439551.1">
    <property type="nucleotide sequence ID" value="NZ_FQUH01000027.1"/>
</dbReference>
<evidence type="ECO:0000256" key="2">
    <source>
        <dbReference type="ARBA" id="ARBA00023125"/>
    </source>
</evidence>
<dbReference type="InterPro" id="IPR011711">
    <property type="entry name" value="GntR_C"/>
</dbReference>
<dbReference type="PANTHER" id="PTHR43537">
    <property type="entry name" value="TRANSCRIPTIONAL REGULATOR, GNTR FAMILY"/>
    <property type="match status" value="1"/>
</dbReference>
<organism evidence="5 6">
    <name type="scientific">Vibrio gazogenes DSM 21264 = NBRC 103151</name>
    <dbReference type="NCBI Taxonomy" id="1123492"/>
    <lineage>
        <taxon>Bacteria</taxon>
        <taxon>Pseudomonadati</taxon>
        <taxon>Pseudomonadota</taxon>
        <taxon>Gammaproteobacteria</taxon>
        <taxon>Vibrionales</taxon>
        <taxon>Vibrionaceae</taxon>
        <taxon>Vibrio</taxon>
    </lineage>
</organism>
<dbReference type="Pfam" id="PF07729">
    <property type="entry name" value="FCD"/>
    <property type="match status" value="1"/>
</dbReference>
<keyword evidence="2" id="KW-0238">DNA-binding</keyword>
<reference evidence="6" key="1">
    <citation type="submission" date="2016-11" db="EMBL/GenBank/DDBJ databases">
        <authorList>
            <person name="Varghese N."/>
            <person name="Submissions S."/>
        </authorList>
    </citation>
    <scope>NUCLEOTIDE SEQUENCE [LARGE SCALE GENOMIC DNA]</scope>
    <source>
        <strain evidence="6">DSM 21264</strain>
    </source>
</reference>
<dbReference type="Gene3D" id="1.20.120.530">
    <property type="entry name" value="GntR ligand-binding domain-like"/>
    <property type="match status" value="1"/>
</dbReference>